<sequence length="254" mass="28937">MVVSIEAGRGISGDSSRPKLDLVGLVGFLMYLTAVGPTLYIAVCMCARYQAKPTKSNQKPIKPYAEMRIMRDVKIQEEVHREVLSFLEIDWLVWSSMKKQRKARQYLNTEAEYTLPCLDVVLKSFGCDHSSKTTDLTTITCLCIVITKVLLLFAVTTSITLALNTLTYGTISSESKWKIECTLALKHIEYDTISSRASEENRVVETLLRGNELKLADYSHKRHYQETFRFLLPRLGMKSLTPETLRRLQEGEDE</sequence>
<proteinExistence type="predicted"/>
<gene>
    <name evidence="2" type="ORF">Tco_0858653</name>
</gene>
<evidence type="ECO:0000313" key="3">
    <source>
        <dbReference type="Proteomes" id="UP001151760"/>
    </source>
</evidence>
<evidence type="ECO:0000313" key="2">
    <source>
        <dbReference type="EMBL" id="GJT11611.1"/>
    </source>
</evidence>
<dbReference type="Proteomes" id="UP001151760">
    <property type="component" value="Unassembled WGS sequence"/>
</dbReference>
<dbReference type="EMBL" id="BQNB010013081">
    <property type="protein sequence ID" value="GJT11611.1"/>
    <property type="molecule type" value="Genomic_DNA"/>
</dbReference>
<keyword evidence="1" id="KW-1133">Transmembrane helix</keyword>
<protein>
    <submittedName>
        <fullName evidence="2">Uncharacterized protein</fullName>
    </submittedName>
</protein>
<keyword evidence="3" id="KW-1185">Reference proteome</keyword>
<feature type="transmembrane region" description="Helical" evidence="1">
    <location>
        <begin position="139"/>
        <end position="163"/>
    </location>
</feature>
<name>A0ABQ5BDI4_9ASTR</name>
<keyword evidence="1" id="KW-0812">Transmembrane</keyword>
<feature type="transmembrane region" description="Helical" evidence="1">
    <location>
        <begin position="22"/>
        <end position="47"/>
    </location>
</feature>
<reference evidence="2" key="1">
    <citation type="journal article" date="2022" name="Int. J. Mol. Sci.">
        <title>Draft Genome of Tanacetum Coccineum: Genomic Comparison of Closely Related Tanacetum-Family Plants.</title>
        <authorList>
            <person name="Yamashiro T."/>
            <person name="Shiraishi A."/>
            <person name="Nakayama K."/>
            <person name="Satake H."/>
        </authorList>
    </citation>
    <scope>NUCLEOTIDE SEQUENCE</scope>
</reference>
<accession>A0ABQ5BDI4</accession>
<reference evidence="2" key="2">
    <citation type="submission" date="2022-01" db="EMBL/GenBank/DDBJ databases">
        <authorList>
            <person name="Yamashiro T."/>
            <person name="Shiraishi A."/>
            <person name="Satake H."/>
            <person name="Nakayama K."/>
        </authorList>
    </citation>
    <scope>NUCLEOTIDE SEQUENCE</scope>
</reference>
<keyword evidence="1" id="KW-0472">Membrane</keyword>
<evidence type="ECO:0000256" key="1">
    <source>
        <dbReference type="SAM" id="Phobius"/>
    </source>
</evidence>
<organism evidence="2 3">
    <name type="scientific">Tanacetum coccineum</name>
    <dbReference type="NCBI Taxonomy" id="301880"/>
    <lineage>
        <taxon>Eukaryota</taxon>
        <taxon>Viridiplantae</taxon>
        <taxon>Streptophyta</taxon>
        <taxon>Embryophyta</taxon>
        <taxon>Tracheophyta</taxon>
        <taxon>Spermatophyta</taxon>
        <taxon>Magnoliopsida</taxon>
        <taxon>eudicotyledons</taxon>
        <taxon>Gunneridae</taxon>
        <taxon>Pentapetalae</taxon>
        <taxon>asterids</taxon>
        <taxon>campanulids</taxon>
        <taxon>Asterales</taxon>
        <taxon>Asteraceae</taxon>
        <taxon>Asteroideae</taxon>
        <taxon>Anthemideae</taxon>
        <taxon>Anthemidinae</taxon>
        <taxon>Tanacetum</taxon>
    </lineage>
</organism>
<comment type="caution">
    <text evidence="2">The sequence shown here is derived from an EMBL/GenBank/DDBJ whole genome shotgun (WGS) entry which is preliminary data.</text>
</comment>